<dbReference type="InterPro" id="IPR045005">
    <property type="entry name" value="BPM1-6"/>
</dbReference>
<dbReference type="Proteomes" id="UP001291926">
    <property type="component" value="Unassembled WGS sequence"/>
</dbReference>
<evidence type="ECO:0000256" key="1">
    <source>
        <dbReference type="ARBA" id="ARBA00010846"/>
    </source>
</evidence>
<accession>A0ABR0DQ07</accession>
<sequence length="163" mass="17901">MTHLLAAADRYEIERLKSLCYARLRENIAIDTVASTLTLAEQHGCFQLKSICLEIIGLPKNLKDVVQTNGFKNLKENCPAVIDELFKFVARLRDCSLVSDKPGSSTPHNSGAAQDPVKSEAMNTSLLMDVSITSSLPYDLNLIDIDMSSYPGKVPSANETGRR</sequence>
<dbReference type="Gene3D" id="1.25.40.420">
    <property type="match status" value="1"/>
</dbReference>
<protein>
    <recommendedName>
        <fullName evidence="2">BPM/SPOP BACK domain-containing protein</fullName>
    </recommendedName>
</protein>
<name>A0ABR0DQ07_9LAMI</name>
<dbReference type="InterPro" id="IPR056423">
    <property type="entry name" value="BACK_BPM_SPOP"/>
</dbReference>
<evidence type="ECO:0000259" key="2">
    <source>
        <dbReference type="Pfam" id="PF24570"/>
    </source>
</evidence>
<dbReference type="EMBL" id="JAYDYQ010001087">
    <property type="protein sequence ID" value="KAK4491312.1"/>
    <property type="molecule type" value="Genomic_DNA"/>
</dbReference>
<feature type="domain" description="BPM/SPOP BACK" evidence="2">
    <location>
        <begin position="32"/>
        <end position="86"/>
    </location>
</feature>
<organism evidence="3 4">
    <name type="scientific">Penstemon davidsonii</name>
    <dbReference type="NCBI Taxonomy" id="160366"/>
    <lineage>
        <taxon>Eukaryota</taxon>
        <taxon>Viridiplantae</taxon>
        <taxon>Streptophyta</taxon>
        <taxon>Embryophyta</taxon>
        <taxon>Tracheophyta</taxon>
        <taxon>Spermatophyta</taxon>
        <taxon>Magnoliopsida</taxon>
        <taxon>eudicotyledons</taxon>
        <taxon>Gunneridae</taxon>
        <taxon>Pentapetalae</taxon>
        <taxon>asterids</taxon>
        <taxon>lamiids</taxon>
        <taxon>Lamiales</taxon>
        <taxon>Plantaginaceae</taxon>
        <taxon>Cheloneae</taxon>
        <taxon>Penstemon</taxon>
    </lineage>
</organism>
<evidence type="ECO:0000313" key="4">
    <source>
        <dbReference type="Proteomes" id="UP001291926"/>
    </source>
</evidence>
<dbReference type="PANTHER" id="PTHR26379">
    <property type="entry name" value="BTB/POZ AND MATH DOMAIN-CONTAINING PROTEIN 1"/>
    <property type="match status" value="1"/>
</dbReference>
<dbReference type="PANTHER" id="PTHR26379:SF187">
    <property type="entry name" value="OS07G0655300 PROTEIN"/>
    <property type="match status" value="1"/>
</dbReference>
<comment type="caution">
    <text evidence="3">The sequence shown here is derived from an EMBL/GenBank/DDBJ whole genome shotgun (WGS) entry which is preliminary data.</text>
</comment>
<dbReference type="Pfam" id="PF24570">
    <property type="entry name" value="BACK_BPM_SPOP"/>
    <property type="match status" value="1"/>
</dbReference>
<gene>
    <name evidence="3" type="ORF">RD792_002048</name>
</gene>
<evidence type="ECO:0000313" key="3">
    <source>
        <dbReference type="EMBL" id="KAK4491312.1"/>
    </source>
</evidence>
<keyword evidence="4" id="KW-1185">Reference proteome</keyword>
<comment type="similarity">
    <text evidence="1">Belongs to the Tdpoz family.</text>
</comment>
<proteinExistence type="inferred from homology"/>
<reference evidence="3 4" key="1">
    <citation type="journal article" date="2023" name="bioRxiv">
        <title>Genome report: Whole genome sequence and annotation of Penstemon davidsonii.</title>
        <authorList>
            <person name="Ostevik K.L."/>
            <person name="Alabady M."/>
            <person name="Zhang M."/>
            <person name="Rausher M.D."/>
        </authorList>
    </citation>
    <scope>NUCLEOTIDE SEQUENCE [LARGE SCALE GENOMIC DNA]</scope>
    <source>
        <strain evidence="3">DNT005</strain>
        <tissue evidence="3">Whole leaf</tissue>
    </source>
</reference>